<dbReference type="EMBL" id="LXQA010759712">
    <property type="protein sequence ID" value="MCI69614.1"/>
    <property type="molecule type" value="Genomic_DNA"/>
</dbReference>
<reference evidence="1 2" key="1">
    <citation type="journal article" date="2018" name="Front. Plant Sci.">
        <title>Red Clover (Trifolium pratense) and Zigzag Clover (T. medium) - A Picture of Genomic Similarities and Differences.</title>
        <authorList>
            <person name="Dluhosova J."/>
            <person name="Istvanek J."/>
            <person name="Nedelnik J."/>
            <person name="Repkova J."/>
        </authorList>
    </citation>
    <scope>NUCLEOTIDE SEQUENCE [LARGE SCALE GENOMIC DNA]</scope>
    <source>
        <strain evidence="2">cv. 10/8</strain>
        <tissue evidence="1">Leaf</tissue>
    </source>
</reference>
<sequence length="54" mass="5557">AISPLERGGARASVIGGGGWAPPILQLTWLLTRDPGSLRASLSPSWAESATWAA</sequence>
<keyword evidence="2" id="KW-1185">Reference proteome</keyword>
<accession>A0A392U9Y8</accession>
<dbReference type="Proteomes" id="UP000265520">
    <property type="component" value="Unassembled WGS sequence"/>
</dbReference>
<organism evidence="1 2">
    <name type="scientific">Trifolium medium</name>
    <dbReference type="NCBI Taxonomy" id="97028"/>
    <lineage>
        <taxon>Eukaryota</taxon>
        <taxon>Viridiplantae</taxon>
        <taxon>Streptophyta</taxon>
        <taxon>Embryophyta</taxon>
        <taxon>Tracheophyta</taxon>
        <taxon>Spermatophyta</taxon>
        <taxon>Magnoliopsida</taxon>
        <taxon>eudicotyledons</taxon>
        <taxon>Gunneridae</taxon>
        <taxon>Pentapetalae</taxon>
        <taxon>rosids</taxon>
        <taxon>fabids</taxon>
        <taxon>Fabales</taxon>
        <taxon>Fabaceae</taxon>
        <taxon>Papilionoideae</taxon>
        <taxon>50 kb inversion clade</taxon>
        <taxon>NPAAA clade</taxon>
        <taxon>Hologalegina</taxon>
        <taxon>IRL clade</taxon>
        <taxon>Trifolieae</taxon>
        <taxon>Trifolium</taxon>
    </lineage>
</organism>
<evidence type="ECO:0000313" key="2">
    <source>
        <dbReference type="Proteomes" id="UP000265520"/>
    </source>
</evidence>
<dbReference type="AlphaFoldDB" id="A0A392U9Y8"/>
<feature type="non-terminal residue" evidence="1">
    <location>
        <position position="1"/>
    </location>
</feature>
<proteinExistence type="predicted"/>
<protein>
    <submittedName>
        <fullName evidence="1">Uncharacterized protein</fullName>
    </submittedName>
</protein>
<evidence type="ECO:0000313" key="1">
    <source>
        <dbReference type="EMBL" id="MCI69614.1"/>
    </source>
</evidence>
<comment type="caution">
    <text evidence="1">The sequence shown here is derived from an EMBL/GenBank/DDBJ whole genome shotgun (WGS) entry which is preliminary data.</text>
</comment>
<name>A0A392U9Y8_9FABA</name>